<keyword evidence="5 7" id="KW-1133">Transmembrane helix</keyword>
<dbReference type="PANTHER" id="PTHR43386">
    <property type="entry name" value="OLIGOPEPTIDE TRANSPORT SYSTEM PERMEASE PROTEIN APPC"/>
    <property type="match status" value="1"/>
</dbReference>
<dbReference type="InterPro" id="IPR035906">
    <property type="entry name" value="MetI-like_sf"/>
</dbReference>
<dbReference type="PROSITE" id="PS50928">
    <property type="entry name" value="ABC_TM1"/>
    <property type="match status" value="1"/>
</dbReference>
<comment type="similarity">
    <text evidence="7">Belongs to the binding-protein-dependent transport system permease family.</text>
</comment>
<dbReference type="Proteomes" id="UP001243757">
    <property type="component" value="Unassembled WGS sequence"/>
</dbReference>
<evidence type="ECO:0000256" key="5">
    <source>
        <dbReference type="ARBA" id="ARBA00022989"/>
    </source>
</evidence>
<feature type="transmembrane region" description="Helical" evidence="7">
    <location>
        <begin position="12"/>
        <end position="33"/>
    </location>
</feature>
<organism evidence="9 10">
    <name type="scientific">Pseudodonghicola flavimaris</name>
    <dbReference type="NCBI Taxonomy" id="3050036"/>
    <lineage>
        <taxon>Bacteria</taxon>
        <taxon>Pseudomonadati</taxon>
        <taxon>Pseudomonadota</taxon>
        <taxon>Alphaproteobacteria</taxon>
        <taxon>Rhodobacterales</taxon>
        <taxon>Paracoccaceae</taxon>
        <taxon>Pseudodonghicola</taxon>
    </lineage>
</organism>
<dbReference type="Gene3D" id="1.10.3720.10">
    <property type="entry name" value="MetI-like"/>
    <property type="match status" value="1"/>
</dbReference>
<evidence type="ECO:0000256" key="2">
    <source>
        <dbReference type="ARBA" id="ARBA00022448"/>
    </source>
</evidence>
<evidence type="ECO:0000313" key="9">
    <source>
        <dbReference type="EMBL" id="MDK3018201.1"/>
    </source>
</evidence>
<dbReference type="InterPro" id="IPR050366">
    <property type="entry name" value="BP-dependent_transpt_permease"/>
</dbReference>
<evidence type="ECO:0000259" key="8">
    <source>
        <dbReference type="PROSITE" id="PS50928"/>
    </source>
</evidence>
<dbReference type="EMBL" id="JASNJD010000007">
    <property type="protein sequence ID" value="MDK3018201.1"/>
    <property type="molecule type" value="Genomic_DNA"/>
</dbReference>
<keyword evidence="10" id="KW-1185">Reference proteome</keyword>
<keyword evidence="3" id="KW-1003">Cell membrane</keyword>
<evidence type="ECO:0000256" key="7">
    <source>
        <dbReference type="RuleBase" id="RU363032"/>
    </source>
</evidence>
<dbReference type="CDD" id="cd06261">
    <property type="entry name" value="TM_PBP2"/>
    <property type="match status" value="1"/>
</dbReference>
<dbReference type="PANTHER" id="PTHR43386:SF25">
    <property type="entry name" value="PEPTIDE ABC TRANSPORTER PERMEASE PROTEIN"/>
    <property type="match status" value="1"/>
</dbReference>
<evidence type="ECO:0000256" key="6">
    <source>
        <dbReference type="ARBA" id="ARBA00023136"/>
    </source>
</evidence>
<comment type="subcellular location">
    <subcellularLocation>
        <location evidence="1 7">Cell membrane</location>
        <topology evidence="1 7">Multi-pass membrane protein</topology>
    </subcellularLocation>
</comment>
<feature type="transmembrane region" description="Helical" evidence="7">
    <location>
        <begin position="112"/>
        <end position="132"/>
    </location>
</feature>
<feature type="transmembrane region" description="Helical" evidence="7">
    <location>
        <begin position="77"/>
        <end position="100"/>
    </location>
</feature>
<dbReference type="RefSeq" id="WP_284481017.1">
    <property type="nucleotide sequence ID" value="NZ_JASNJD010000007.1"/>
</dbReference>
<feature type="domain" description="ABC transmembrane type-1" evidence="8">
    <location>
        <begin position="73"/>
        <end position="262"/>
    </location>
</feature>
<keyword evidence="2 7" id="KW-0813">Transport</keyword>
<feature type="transmembrane region" description="Helical" evidence="7">
    <location>
        <begin position="242"/>
        <end position="262"/>
    </location>
</feature>
<proteinExistence type="inferred from homology"/>
<protein>
    <submittedName>
        <fullName evidence="9">ABC transporter permease</fullName>
    </submittedName>
</protein>
<comment type="caution">
    <text evidence="9">The sequence shown here is derived from an EMBL/GenBank/DDBJ whole genome shotgun (WGS) entry which is preliminary data.</text>
</comment>
<evidence type="ECO:0000256" key="1">
    <source>
        <dbReference type="ARBA" id="ARBA00004651"/>
    </source>
</evidence>
<accession>A0ABT7F0R1</accession>
<evidence type="ECO:0000313" key="10">
    <source>
        <dbReference type="Proteomes" id="UP001243757"/>
    </source>
</evidence>
<evidence type="ECO:0000256" key="3">
    <source>
        <dbReference type="ARBA" id="ARBA00022475"/>
    </source>
</evidence>
<keyword evidence="6 7" id="KW-0472">Membrane</keyword>
<gene>
    <name evidence="9" type="ORF">QO033_10980</name>
</gene>
<dbReference type="InterPro" id="IPR000515">
    <property type="entry name" value="MetI-like"/>
</dbReference>
<feature type="transmembrane region" description="Helical" evidence="7">
    <location>
        <begin position="138"/>
        <end position="155"/>
    </location>
</feature>
<feature type="transmembrane region" description="Helical" evidence="7">
    <location>
        <begin position="186"/>
        <end position="208"/>
    </location>
</feature>
<dbReference type="Pfam" id="PF00528">
    <property type="entry name" value="BPD_transp_1"/>
    <property type="match status" value="1"/>
</dbReference>
<reference evidence="9 10" key="1">
    <citation type="submission" date="2023-05" db="EMBL/GenBank/DDBJ databases">
        <title>Pseudodonghicola sp. nov.</title>
        <authorList>
            <person name="Huang J."/>
        </authorList>
    </citation>
    <scope>NUCLEOTIDE SEQUENCE [LARGE SCALE GENOMIC DNA]</scope>
    <source>
        <strain evidence="9 10">IC7</strain>
    </source>
</reference>
<name>A0ABT7F0R1_9RHOB</name>
<keyword evidence="4 7" id="KW-0812">Transmembrane</keyword>
<sequence>MKLPAAFRTSKGLIGTGLVIAILLVAVLAPMLIPADWATKMDMRARLSPPTLAHPLGTDQLGRDLLYRVLLGTQTSIFIAGAAVLMSIVIGLPLGLISGYAGGTTDNVLMRLVDTLLSFPALLLALTISAVLGPNLHNTVIAIGIAFTPFLARIIRGEALRVAQMPYVEAARTAGNSDSRLILRHILPNIMPAIIVQSTISLAFAILAEAGLSFLGLGTQPPDASWGLMIQASRDYLDRAPWTALVPGAAVALTVLGLNMFGDALRDALDPRSKGAS</sequence>
<evidence type="ECO:0000256" key="4">
    <source>
        <dbReference type="ARBA" id="ARBA00022692"/>
    </source>
</evidence>
<dbReference type="SUPFAM" id="SSF161098">
    <property type="entry name" value="MetI-like"/>
    <property type="match status" value="1"/>
</dbReference>